<dbReference type="Pfam" id="PF12724">
    <property type="entry name" value="Flavodoxin_5"/>
    <property type="match status" value="1"/>
</dbReference>
<comment type="function">
    <text evidence="2">Ferredoxins are iron-sulfur proteins that transfer electrons in a wide variety of metabolic reactions.</text>
</comment>
<evidence type="ECO:0000256" key="7">
    <source>
        <dbReference type="ARBA" id="ARBA00023014"/>
    </source>
</evidence>
<keyword evidence="7" id="KW-0411">Iron-sulfur</keyword>
<dbReference type="Proteomes" id="UP001196301">
    <property type="component" value="Unassembled WGS sequence"/>
</dbReference>
<dbReference type="PROSITE" id="PS51379">
    <property type="entry name" value="4FE4S_FER_2"/>
    <property type="match status" value="2"/>
</dbReference>
<evidence type="ECO:0000256" key="2">
    <source>
        <dbReference type="ARBA" id="ARBA00003532"/>
    </source>
</evidence>
<comment type="cofactor">
    <cofactor evidence="1">
        <name>[4Fe-4S] cluster</name>
        <dbReference type="ChEBI" id="CHEBI:49883"/>
    </cofactor>
</comment>
<keyword evidence="4" id="KW-0004">4Fe-4S</keyword>
<keyword evidence="10" id="KW-1185">Reference proteome</keyword>
<dbReference type="NCBIfam" id="NF038196">
    <property type="entry name" value="ferrodoxin_EFR1"/>
    <property type="match status" value="1"/>
</dbReference>
<evidence type="ECO:0000313" key="10">
    <source>
        <dbReference type="Proteomes" id="UP001196301"/>
    </source>
</evidence>
<dbReference type="InterPro" id="IPR026816">
    <property type="entry name" value="Flavodoxin_dom"/>
</dbReference>
<dbReference type="RefSeq" id="WP_216570815.1">
    <property type="nucleotide sequence ID" value="NZ_JAHLOQ010000031.1"/>
</dbReference>
<dbReference type="InterPro" id="IPR017896">
    <property type="entry name" value="4Fe4S_Fe-S-bd"/>
</dbReference>
<dbReference type="InterPro" id="IPR047964">
    <property type="entry name" value="EFR1-like"/>
</dbReference>
<dbReference type="EMBL" id="JAHLOQ010000031">
    <property type="protein sequence ID" value="MBU5336889.1"/>
    <property type="molecule type" value="Genomic_DNA"/>
</dbReference>
<accession>A0ABS6DYN5</accession>
<keyword evidence="5" id="KW-0479">Metal-binding</keyword>
<evidence type="ECO:0000256" key="6">
    <source>
        <dbReference type="ARBA" id="ARBA00023004"/>
    </source>
</evidence>
<name>A0ABS6DYN5_9FIRM</name>
<feature type="domain" description="4Fe-4S ferredoxin-type" evidence="8">
    <location>
        <begin position="182"/>
        <end position="210"/>
    </location>
</feature>
<feature type="domain" description="4Fe-4S ferredoxin-type" evidence="8">
    <location>
        <begin position="211"/>
        <end position="239"/>
    </location>
</feature>
<evidence type="ECO:0000256" key="3">
    <source>
        <dbReference type="ARBA" id="ARBA00013529"/>
    </source>
</evidence>
<evidence type="ECO:0000256" key="5">
    <source>
        <dbReference type="ARBA" id="ARBA00022723"/>
    </source>
</evidence>
<sequence length="253" mass="29550">MIFYFSATGNSKYVAERIREETNEKIVSVVDCLKENNFNFEVDKNERIGFITPVYFWGLPTVMSDFLEKLYIKNYAQNYTFLVVTYGTTTGQVKNIVKQKLFKNNILLDASFSVKMADTWTPVFDLSNKQKLQKIEAKSNIEIKEVCKLISKNKVGDYSKRKIPKFMVDIYYPTYEKARNTKFFSVDDTCIGCKLCEKKCPVNAIEIINNKPVWIKEKCTLCLSCLHRCPKFAIQYKEKTRNHGQYLNPYTKI</sequence>
<proteinExistence type="predicted"/>
<reference evidence="9 10" key="1">
    <citation type="submission" date="2021-06" db="EMBL/GenBank/DDBJ databases">
        <authorList>
            <person name="Sun Q."/>
            <person name="Li D."/>
        </authorList>
    </citation>
    <scope>NUCLEOTIDE SEQUENCE [LARGE SCALE GENOMIC DNA]</scope>
    <source>
        <strain evidence="9 10">N19</strain>
    </source>
</reference>
<gene>
    <name evidence="9" type="ORF">KQI20_10600</name>
</gene>
<organism evidence="9 10">
    <name type="scientific">Intestinibacter bartlettii</name>
    <dbReference type="NCBI Taxonomy" id="261299"/>
    <lineage>
        <taxon>Bacteria</taxon>
        <taxon>Bacillati</taxon>
        <taxon>Bacillota</taxon>
        <taxon>Clostridia</taxon>
        <taxon>Peptostreptococcales</taxon>
        <taxon>Peptostreptococcaceae</taxon>
        <taxon>Intestinibacter</taxon>
    </lineage>
</organism>
<dbReference type="InterPro" id="IPR050157">
    <property type="entry name" value="PSI_iron-sulfur_center"/>
</dbReference>
<evidence type="ECO:0000256" key="4">
    <source>
        <dbReference type="ARBA" id="ARBA00022485"/>
    </source>
</evidence>
<evidence type="ECO:0000313" key="9">
    <source>
        <dbReference type="EMBL" id="MBU5336889.1"/>
    </source>
</evidence>
<dbReference type="InterPro" id="IPR017900">
    <property type="entry name" value="4Fe4S_Fe_S_CS"/>
</dbReference>
<comment type="caution">
    <text evidence="9">The sequence shown here is derived from an EMBL/GenBank/DDBJ whole genome shotgun (WGS) entry which is preliminary data.</text>
</comment>
<dbReference type="PANTHER" id="PTHR24960:SF79">
    <property type="entry name" value="PHOTOSYSTEM I IRON-SULFUR CENTER"/>
    <property type="match status" value="1"/>
</dbReference>
<dbReference type="PROSITE" id="PS00198">
    <property type="entry name" value="4FE4S_FER_1"/>
    <property type="match status" value="2"/>
</dbReference>
<keyword evidence="6" id="KW-0408">Iron</keyword>
<dbReference type="PANTHER" id="PTHR24960">
    <property type="entry name" value="PHOTOSYSTEM I IRON-SULFUR CENTER-RELATED"/>
    <property type="match status" value="1"/>
</dbReference>
<protein>
    <recommendedName>
        <fullName evidence="3">Ferredoxin</fullName>
    </recommendedName>
</protein>
<evidence type="ECO:0000259" key="8">
    <source>
        <dbReference type="PROSITE" id="PS51379"/>
    </source>
</evidence>
<dbReference type="Pfam" id="PF13237">
    <property type="entry name" value="Fer4_10"/>
    <property type="match status" value="1"/>
</dbReference>
<evidence type="ECO:0000256" key="1">
    <source>
        <dbReference type="ARBA" id="ARBA00001966"/>
    </source>
</evidence>